<keyword evidence="3" id="KW-1185">Reference proteome</keyword>
<dbReference type="Pfam" id="PF00085">
    <property type="entry name" value="Thioredoxin"/>
    <property type="match status" value="1"/>
</dbReference>
<dbReference type="GO" id="GO:0005737">
    <property type="term" value="C:cytoplasm"/>
    <property type="evidence" value="ECO:0007669"/>
    <property type="project" value="TreeGrafter"/>
</dbReference>
<dbReference type="InterPro" id="IPR013766">
    <property type="entry name" value="Thioredoxin_domain"/>
</dbReference>
<feature type="domain" description="Thioredoxin" evidence="1">
    <location>
        <begin position="24"/>
        <end position="128"/>
    </location>
</feature>
<dbReference type="Gene3D" id="3.40.30.10">
    <property type="entry name" value="Glutaredoxin"/>
    <property type="match status" value="1"/>
</dbReference>
<dbReference type="SUPFAM" id="SSF52833">
    <property type="entry name" value="Thioredoxin-like"/>
    <property type="match status" value="1"/>
</dbReference>
<dbReference type="GO" id="GO:0015035">
    <property type="term" value="F:protein-disulfide reductase activity"/>
    <property type="evidence" value="ECO:0007669"/>
    <property type="project" value="TreeGrafter"/>
</dbReference>
<evidence type="ECO:0000313" key="2">
    <source>
        <dbReference type="EMBL" id="RDH82006.1"/>
    </source>
</evidence>
<dbReference type="PROSITE" id="PS51352">
    <property type="entry name" value="THIOREDOXIN_2"/>
    <property type="match status" value="1"/>
</dbReference>
<dbReference type="PANTHER" id="PTHR45663:SF11">
    <property type="entry name" value="GEO12009P1"/>
    <property type="match status" value="1"/>
</dbReference>
<dbReference type="CDD" id="cd02947">
    <property type="entry name" value="TRX_family"/>
    <property type="match status" value="1"/>
</dbReference>
<protein>
    <submittedName>
        <fullName evidence="2">Thioredoxin</fullName>
    </submittedName>
</protein>
<dbReference type="Proteomes" id="UP000254771">
    <property type="component" value="Unassembled WGS sequence"/>
</dbReference>
<evidence type="ECO:0000313" key="3">
    <source>
        <dbReference type="Proteomes" id="UP000254771"/>
    </source>
</evidence>
<proteinExistence type="predicted"/>
<dbReference type="InterPro" id="IPR036249">
    <property type="entry name" value="Thioredoxin-like_sf"/>
</dbReference>
<accession>A0A370DCW3</accession>
<organism evidence="2 3">
    <name type="scientific">endosymbiont of Escarpia spicata</name>
    <dbReference type="NCBI Taxonomy" id="2200908"/>
    <lineage>
        <taxon>Bacteria</taxon>
        <taxon>Pseudomonadati</taxon>
        <taxon>Pseudomonadota</taxon>
        <taxon>Gammaproteobacteria</taxon>
        <taxon>sulfur-oxidizing symbionts</taxon>
    </lineage>
</organism>
<reference evidence="2 3" key="1">
    <citation type="journal article" date="2018" name="ISME J.">
        <title>Endosymbiont genomes yield clues of tubeworm success.</title>
        <authorList>
            <person name="Li Y."/>
            <person name="Liles M.R."/>
            <person name="Halanych K.M."/>
        </authorList>
    </citation>
    <scope>NUCLEOTIDE SEQUENCE [LARGE SCALE GENOMIC DNA]</scope>
    <source>
        <strain evidence="2">A1462</strain>
    </source>
</reference>
<dbReference type="PANTHER" id="PTHR45663">
    <property type="entry name" value="GEO12009P1"/>
    <property type="match status" value="1"/>
</dbReference>
<sequence length="128" mass="14183">MNWPLLVILVLAAFLLLMPLLSYLSARRSVGKNVAASINGTNIPSSRLVYFYSAHCGPCRQMTPIIDEMAKKHEKVIKYDARQAPETAAAYGIRATPTTVLVEDNVITEVLLGAKSQRQLEKLLQRIS</sequence>
<name>A0A370DCW3_9GAMM</name>
<dbReference type="AlphaFoldDB" id="A0A370DCW3"/>
<gene>
    <name evidence="2" type="ORF">DIZ78_16360</name>
</gene>
<comment type="caution">
    <text evidence="2">The sequence shown here is derived from an EMBL/GenBank/DDBJ whole genome shotgun (WGS) entry which is preliminary data.</text>
</comment>
<dbReference type="EMBL" id="QFXE01000021">
    <property type="protein sequence ID" value="RDH82006.1"/>
    <property type="molecule type" value="Genomic_DNA"/>
</dbReference>
<evidence type="ECO:0000259" key="1">
    <source>
        <dbReference type="PROSITE" id="PS51352"/>
    </source>
</evidence>